<keyword evidence="2 6" id="KW-0238">DNA-binding</keyword>
<keyword evidence="7" id="KW-1185">Reference proteome</keyword>
<dbReference type="PANTHER" id="PTHR43132">
    <property type="entry name" value="ARSENICAL RESISTANCE OPERON REPRESSOR ARSR-RELATED"/>
    <property type="match status" value="1"/>
</dbReference>
<dbReference type="PANTHER" id="PTHR43132:SF6">
    <property type="entry name" value="HTH-TYPE TRANSCRIPTIONAL REPRESSOR CZRA"/>
    <property type="match status" value="1"/>
</dbReference>
<gene>
    <name evidence="5" type="ORF">FHX50_002241</name>
    <name evidence="6" type="ORF">FHX50_002404</name>
</gene>
<dbReference type="SUPFAM" id="SSF46785">
    <property type="entry name" value="Winged helix' DNA-binding domain"/>
    <property type="match status" value="1"/>
</dbReference>
<dbReference type="Proteomes" id="UP000568050">
    <property type="component" value="Unassembled WGS sequence"/>
</dbReference>
<dbReference type="NCBIfam" id="NF033788">
    <property type="entry name" value="HTH_metalloreg"/>
    <property type="match status" value="1"/>
</dbReference>
<evidence type="ECO:0000313" key="5">
    <source>
        <dbReference type="EMBL" id="MBB3023934.1"/>
    </source>
</evidence>
<dbReference type="InterPro" id="IPR011991">
    <property type="entry name" value="ArsR-like_HTH"/>
</dbReference>
<comment type="caution">
    <text evidence="6">The sequence shown here is derived from an EMBL/GenBank/DDBJ whole genome shotgun (WGS) entry which is preliminary data.</text>
</comment>
<dbReference type="InterPro" id="IPR036388">
    <property type="entry name" value="WH-like_DNA-bd_sf"/>
</dbReference>
<evidence type="ECO:0000259" key="4">
    <source>
        <dbReference type="PROSITE" id="PS50987"/>
    </source>
</evidence>
<dbReference type="GO" id="GO:0003677">
    <property type="term" value="F:DNA binding"/>
    <property type="evidence" value="ECO:0007669"/>
    <property type="project" value="UniProtKB-KW"/>
</dbReference>
<dbReference type="PROSITE" id="PS50987">
    <property type="entry name" value="HTH_ARSR_2"/>
    <property type="match status" value="1"/>
</dbReference>
<evidence type="ECO:0000256" key="1">
    <source>
        <dbReference type="ARBA" id="ARBA00023015"/>
    </source>
</evidence>
<dbReference type="Gene3D" id="1.10.10.10">
    <property type="entry name" value="Winged helix-like DNA-binding domain superfamily/Winged helix DNA-binding domain"/>
    <property type="match status" value="1"/>
</dbReference>
<organism evidence="6 7">
    <name type="scientific">Helcobacillus massiliensis</name>
    <dbReference type="NCBI Taxonomy" id="521392"/>
    <lineage>
        <taxon>Bacteria</taxon>
        <taxon>Bacillati</taxon>
        <taxon>Actinomycetota</taxon>
        <taxon>Actinomycetes</taxon>
        <taxon>Micrococcales</taxon>
        <taxon>Dermabacteraceae</taxon>
        <taxon>Helcobacillus</taxon>
    </lineage>
</organism>
<dbReference type="Pfam" id="PF01022">
    <property type="entry name" value="HTH_5"/>
    <property type="match status" value="1"/>
</dbReference>
<dbReference type="EMBL" id="JACHWP010000018">
    <property type="protein sequence ID" value="MBB3023934.1"/>
    <property type="molecule type" value="Genomic_DNA"/>
</dbReference>
<proteinExistence type="predicted"/>
<evidence type="ECO:0000313" key="6">
    <source>
        <dbReference type="EMBL" id="MBB3024097.1"/>
    </source>
</evidence>
<evidence type="ECO:0000313" key="7">
    <source>
        <dbReference type="Proteomes" id="UP000568050"/>
    </source>
</evidence>
<dbReference type="AlphaFoldDB" id="A0A839R1X0"/>
<keyword evidence="1" id="KW-0805">Transcription regulation</keyword>
<feature type="domain" description="HTH arsR-type" evidence="4">
    <location>
        <begin position="2"/>
        <end position="96"/>
    </location>
</feature>
<dbReference type="InterPro" id="IPR036390">
    <property type="entry name" value="WH_DNA-bd_sf"/>
</dbReference>
<evidence type="ECO:0000256" key="2">
    <source>
        <dbReference type="ARBA" id="ARBA00023125"/>
    </source>
</evidence>
<dbReference type="CDD" id="cd00090">
    <property type="entry name" value="HTH_ARSR"/>
    <property type="match status" value="1"/>
</dbReference>
<reference evidence="6 7" key="1">
    <citation type="submission" date="2020-08" db="EMBL/GenBank/DDBJ databases">
        <title>Sequencing the genomes of 1000 actinobacteria strains.</title>
        <authorList>
            <person name="Klenk H.-P."/>
        </authorList>
    </citation>
    <scope>NUCLEOTIDE SEQUENCE [LARGE SCALE GENOMIC DNA]</scope>
    <source>
        <strain evidence="6 7">DSM 23040</strain>
    </source>
</reference>
<evidence type="ECO:0000256" key="3">
    <source>
        <dbReference type="ARBA" id="ARBA00023163"/>
    </source>
</evidence>
<protein>
    <submittedName>
        <fullName evidence="6">DNA-binding transcriptional ArsR family regulator</fullName>
    </submittedName>
</protein>
<dbReference type="PRINTS" id="PR00778">
    <property type="entry name" value="HTHARSR"/>
</dbReference>
<name>A0A839R1X0_9MICO</name>
<dbReference type="InterPro" id="IPR001845">
    <property type="entry name" value="HTH_ArsR_DNA-bd_dom"/>
</dbReference>
<accession>A0A839R1X0</accession>
<dbReference type="GO" id="GO:0003700">
    <property type="term" value="F:DNA-binding transcription factor activity"/>
    <property type="evidence" value="ECO:0007669"/>
    <property type="project" value="InterPro"/>
</dbReference>
<dbReference type="RefSeq" id="WP_183377233.1">
    <property type="nucleotide sequence ID" value="NZ_CBCSFZ010000035.1"/>
</dbReference>
<dbReference type="SMART" id="SM00418">
    <property type="entry name" value="HTH_ARSR"/>
    <property type="match status" value="1"/>
</dbReference>
<keyword evidence="3" id="KW-0804">Transcription</keyword>
<dbReference type="EMBL" id="JACHWP010000028">
    <property type="protein sequence ID" value="MBB3024097.1"/>
    <property type="molecule type" value="Genomic_DNA"/>
</dbReference>
<sequence>MSEMDHLIRTAELFKVLGNAARVGVLLTLRDGEMPVGRIAEASNLAQPVVSQHLKALRSVGLVTCCRHGKEVRYSIADQHVLHVVEDALAHTAENLAGAQH</sequence>
<dbReference type="InterPro" id="IPR051011">
    <property type="entry name" value="Metal_resp_trans_reg"/>
</dbReference>